<dbReference type="PANTHER" id="PTHR35526">
    <property type="entry name" value="ANTI-SIGMA-F FACTOR RSBW-RELATED"/>
    <property type="match status" value="1"/>
</dbReference>
<comment type="caution">
    <text evidence="3">The sequence shown here is derived from an EMBL/GenBank/DDBJ whole genome shotgun (WGS) entry which is preliminary data.</text>
</comment>
<evidence type="ECO:0000259" key="2">
    <source>
        <dbReference type="Pfam" id="PF13581"/>
    </source>
</evidence>
<dbReference type="Proteomes" id="UP000248544">
    <property type="component" value="Unassembled WGS sequence"/>
</dbReference>
<dbReference type="InterPro" id="IPR050267">
    <property type="entry name" value="Anti-sigma-factor_SerPK"/>
</dbReference>
<feature type="domain" description="Histidine kinase/HSP90-like ATPase" evidence="2">
    <location>
        <begin position="16"/>
        <end position="130"/>
    </location>
</feature>
<evidence type="ECO:0000313" key="3">
    <source>
        <dbReference type="EMBL" id="PZG34435.1"/>
    </source>
</evidence>
<dbReference type="Pfam" id="PF13581">
    <property type="entry name" value="HATPase_c_2"/>
    <property type="match status" value="1"/>
</dbReference>
<dbReference type="EMBL" id="POUA01000284">
    <property type="protein sequence ID" value="PZG34435.1"/>
    <property type="molecule type" value="Genomic_DNA"/>
</dbReference>
<accession>A0A2W2G1C5</accession>
<name>A0A2W2G1C5_9ACTN</name>
<gene>
    <name evidence="3" type="ORF">C1I98_28160</name>
</gene>
<dbReference type="SUPFAM" id="SSF55874">
    <property type="entry name" value="ATPase domain of HSP90 chaperone/DNA topoisomerase II/histidine kinase"/>
    <property type="match status" value="1"/>
</dbReference>
<keyword evidence="4" id="KW-1185">Reference proteome</keyword>
<reference evidence="3 4" key="1">
    <citation type="submission" date="2018-01" db="EMBL/GenBank/DDBJ databases">
        <title>Draft genome sequence of Sphaerisporangium sp. 7K107.</title>
        <authorList>
            <person name="Sahin N."/>
            <person name="Saygin H."/>
            <person name="Ay H."/>
        </authorList>
    </citation>
    <scope>NUCLEOTIDE SEQUENCE [LARGE SCALE GENOMIC DNA]</scope>
    <source>
        <strain evidence="3 4">7K107</strain>
    </source>
</reference>
<dbReference type="InterPro" id="IPR036890">
    <property type="entry name" value="HATPase_C_sf"/>
</dbReference>
<dbReference type="PANTHER" id="PTHR35526:SF3">
    <property type="entry name" value="ANTI-SIGMA-F FACTOR RSBW"/>
    <property type="match status" value="1"/>
</dbReference>
<dbReference type="GO" id="GO:0004674">
    <property type="term" value="F:protein serine/threonine kinase activity"/>
    <property type="evidence" value="ECO:0007669"/>
    <property type="project" value="UniProtKB-KW"/>
</dbReference>
<sequence length="145" mass="15268">MSRARLLGSLDIPGTAAAPAHARSYLRTILDPTMHALDAIADVTLLTSELVTNAVVHTASGDGGKVTVSVMEFPGGGILVQVADEGGPTRPTPRAPDDEFDLHGRGLRLVDALAVTWGHQRDGVGTTTWFMVDAGEVRAERRDAS</sequence>
<dbReference type="AlphaFoldDB" id="A0A2W2G1C5"/>
<evidence type="ECO:0000313" key="4">
    <source>
        <dbReference type="Proteomes" id="UP000248544"/>
    </source>
</evidence>
<protein>
    <recommendedName>
        <fullName evidence="2">Histidine kinase/HSP90-like ATPase domain-containing protein</fullName>
    </recommendedName>
</protein>
<keyword evidence="1" id="KW-0418">Kinase</keyword>
<dbReference type="Gene3D" id="3.30.565.10">
    <property type="entry name" value="Histidine kinase-like ATPase, C-terminal domain"/>
    <property type="match status" value="1"/>
</dbReference>
<keyword evidence="1" id="KW-0723">Serine/threonine-protein kinase</keyword>
<dbReference type="RefSeq" id="WP_111170435.1">
    <property type="nucleotide sequence ID" value="NZ_POUA01000284.1"/>
</dbReference>
<keyword evidence="1" id="KW-0808">Transferase</keyword>
<dbReference type="InterPro" id="IPR003594">
    <property type="entry name" value="HATPase_dom"/>
</dbReference>
<organism evidence="3 4">
    <name type="scientific">Spongiactinospora gelatinilytica</name>
    <dbReference type="NCBI Taxonomy" id="2666298"/>
    <lineage>
        <taxon>Bacteria</taxon>
        <taxon>Bacillati</taxon>
        <taxon>Actinomycetota</taxon>
        <taxon>Actinomycetes</taxon>
        <taxon>Streptosporangiales</taxon>
        <taxon>Streptosporangiaceae</taxon>
        <taxon>Spongiactinospora</taxon>
    </lineage>
</organism>
<proteinExistence type="predicted"/>
<evidence type="ECO:0000256" key="1">
    <source>
        <dbReference type="ARBA" id="ARBA00022527"/>
    </source>
</evidence>
<dbReference type="CDD" id="cd16936">
    <property type="entry name" value="HATPase_RsbW-like"/>
    <property type="match status" value="1"/>
</dbReference>